<keyword evidence="3" id="KW-1185">Reference proteome</keyword>
<dbReference type="Proteomes" id="UP000676169">
    <property type="component" value="Chromosome"/>
</dbReference>
<dbReference type="SUPFAM" id="SSF52218">
    <property type="entry name" value="Flavoproteins"/>
    <property type="match status" value="1"/>
</dbReference>
<dbReference type="PANTHER" id="PTHR30543:SF21">
    <property type="entry name" value="NAD(P)H-DEPENDENT FMN REDUCTASE LOT6"/>
    <property type="match status" value="1"/>
</dbReference>
<dbReference type="Pfam" id="PF03358">
    <property type="entry name" value="FMN_red"/>
    <property type="match status" value="1"/>
</dbReference>
<reference evidence="2" key="1">
    <citation type="submission" date="2021-04" db="EMBL/GenBank/DDBJ databases">
        <title>Luteolibacter sp. 32A isolated from the skin of an Anderson's salamander (Ambystoma andersonii).</title>
        <authorList>
            <person name="Spergser J."/>
            <person name="Busse H.-J."/>
        </authorList>
    </citation>
    <scope>NUCLEOTIDE SEQUENCE</scope>
    <source>
        <strain evidence="2">32A</strain>
    </source>
</reference>
<protein>
    <submittedName>
        <fullName evidence="2">NAD(P)H-dependent oxidoreductase</fullName>
    </submittedName>
</protein>
<accession>A0A975G8G1</accession>
<evidence type="ECO:0000313" key="3">
    <source>
        <dbReference type="Proteomes" id="UP000676169"/>
    </source>
</evidence>
<dbReference type="KEGG" id="lamb:KBB96_17980"/>
<organism evidence="2 3">
    <name type="scientific">Luteolibacter ambystomatis</name>
    <dbReference type="NCBI Taxonomy" id="2824561"/>
    <lineage>
        <taxon>Bacteria</taxon>
        <taxon>Pseudomonadati</taxon>
        <taxon>Verrucomicrobiota</taxon>
        <taxon>Verrucomicrobiia</taxon>
        <taxon>Verrucomicrobiales</taxon>
        <taxon>Verrucomicrobiaceae</taxon>
        <taxon>Luteolibacter</taxon>
    </lineage>
</organism>
<dbReference type="EMBL" id="CP073100">
    <property type="protein sequence ID" value="QUE50737.1"/>
    <property type="molecule type" value="Genomic_DNA"/>
</dbReference>
<evidence type="ECO:0000313" key="2">
    <source>
        <dbReference type="EMBL" id="QUE50737.1"/>
    </source>
</evidence>
<dbReference type="InterPro" id="IPR029039">
    <property type="entry name" value="Flavoprotein-like_sf"/>
</dbReference>
<dbReference type="GO" id="GO:0010181">
    <property type="term" value="F:FMN binding"/>
    <property type="evidence" value="ECO:0007669"/>
    <property type="project" value="TreeGrafter"/>
</dbReference>
<dbReference type="RefSeq" id="WP_211630876.1">
    <property type="nucleotide sequence ID" value="NZ_CP073100.1"/>
</dbReference>
<dbReference type="Gene3D" id="3.40.50.360">
    <property type="match status" value="1"/>
</dbReference>
<dbReference type="InterPro" id="IPR050712">
    <property type="entry name" value="NAD(P)H-dep_reductase"/>
</dbReference>
<sequence>MKLLILPGSIRKESYNLKLAALAAEHARQAGVEVDLVAPDDLRPIPLYNGDLEEAEGLPTAVKTLKQRFIAAQAIVLACPEYNSSITPLLKNTLDWVSRAETDDEPSLAAYQGKVAGLLSASPGGFGGMRGLVTVRSMLGNIGVIVVPTQLAIPKAYEAFDDQGALKEARQQKSLAGVVDEVIRVAKALAIKS</sequence>
<dbReference type="PANTHER" id="PTHR30543">
    <property type="entry name" value="CHROMATE REDUCTASE"/>
    <property type="match status" value="1"/>
</dbReference>
<evidence type="ECO:0000259" key="1">
    <source>
        <dbReference type="Pfam" id="PF03358"/>
    </source>
</evidence>
<dbReference type="GO" id="GO:0016491">
    <property type="term" value="F:oxidoreductase activity"/>
    <property type="evidence" value="ECO:0007669"/>
    <property type="project" value="InterPro"/>
</dbReference>
<dbReference type="GO" id="GO:0005829">
    <property type="term" value="C:cytosol"/>
    <property type="evidence" value="ECO:0007669"/>
    <property type="project" value="TreeGrafter"/>
</dbReference>
<gene>
    <name evidence="2" type="ORF">KBB96_17980</name>
</gene>
<dbReference type="InterPro" id="IPR005025">
    <property type="entry name" value="FMN_Rdtase-like_dom"/>
</dbReference>
<proteinExistence type="predicted"/>
<feature type="domain" description="NADPH-dependent FMN reductase-like" evidence="1">
    <location>
        <begin position="1"/>
        <end position="157"/>
    </location>
</feature>
<name>A0A975G8G1_9BACT</name>
<dbReference type="AlphaFoldDB" id="A0A975G8G1"/>